<organism evidence="2 3">
    <name type="scientific">Mycobacterium ulcerans str. Harvey</name>
    <dbReference type="NCBI Taxonomy" id="1299332"/>
    <lineage>
        <taxon>Bacteria</taxon>
        <taxon>Bacillati</taxon>
        <taxon>Actinomycetota</taxon>
        <taxon>Actinomycetes</taxon>
        <taxon>Mycobacteriales</taxon>
        <taxon>Mycobacteriaceae</taxon>
        <taxon>Mycobacterium</taxon>
        <taxon>Mycobacterium ulcerans group</taxon>
    </lineage>
</organism>
<dbReference type="Proteomes" id="UP000020681">
    <property type="component" value="Unassembled WGS sequence"/>
</dbReference>
<proteinExistence type="predicted"/>
<comment type="caution">
    <text evidence="2">The sequence shown here is derived from an EMBL/GenBank/DDBJ whole genome shotgun (WGS) entry which is preliminary data.</text>
</comment>
<gene>
    <name evidence="2" type="ORF">I551_6371</name>
</gene>
<evidence type="ECO:0000259" key="1">
    <source>
        <dbReference type="Pfam" id="PF21702"/>
    </source>
</evidence>
<accession>A0ABP3A712</accession>
<dbReference type="InterPro" id="IPR049171">
    <property type="entry name" value="GLGE_C"/>
</dbReference>
<keyword evidence="3" id="KW-1185">Reference proteome</keyword>
<name>A0ABP3A712_MYCUL</name>
<evidence type="ECO:0000313" key="3">
    <source>
        <dbReference type="Proteomes" id="UP000020681"/>
    </source>
</evidence>
<dbReference type="Pfam" id="PF21702">
    <property type="entry name" value="GLGE_C"/>
    <property type="match status" value="1"/>
</dbReference>
<reference evidence="2 3" key="1">
    <citation type="submission" date="2014-01" db="EMBL/GenBank/DDBJ databases">
        <authorList>
            <person name="Dobos K."/>
            <person name="Lenaerts A."/>
            <person name="Ordway D."/>
            <person name="DeGroote M.A."/>
            <person name="Parker T."/>
            <person name="Sizemore C."/>
            <person name="Tallon L.J."/>
            <person name="Sadzewicz L.K."/>
            <person name="Sengamalay N."/>
            <person name="Fraser C.M."/>
            <person name="Hine E."/>
            <person name="Shefchek K.A."/>
            <person name="Das S.P."/>
            <person name="Tettelin H."/>
        </authorList>
    </citation>
    <scope>NUCLEOTIDE SEQUENCE [LARGE SCALE GENOMIC DNA]</scope>
    <source>
        <strain evidence="2 3">Harvey</strain>
    </source>
</reference>
<dbReference type="EMBL" id="JAOL01000165">
    <property type="protein sequence ID" value="EUA87230.1"/>
    <property type="molecule type" value="Genomic_DNA"/>
</dbReference>
<protein>
    <submittedName>
        <fullName evidence="2">Glucanase GlgE domain protein</fullName>
    </submittedName>
</protein>
<dbReference type="Gene3D" id="2.60.40.1180">
    <property type="entry name" value="Golgi alpha-mannosidase II"/>
    <property type="match status" value="1"/>
</dbReference>
<evidence type="ECO:0000313" key="2">
    <source>
        <dbReference type="EMBL" id="EUA87230.1"/>
    </source>
</evidence>
<dbReference type="InterPro" id="IPR013780">
    <property type="entry name" value="Glyco_hydro_b"/>
</dbReference>
<feature type="domain" description="Alpha-1,4-glucan:maltose-1-phosphate maltosyltransferase C-terminal" evidence="1">
    <location>
        <begin position="1"/>
        <end position="62"/>
    </location>
</feature>
<sequence length="78" mass="9081">MVVTLNAFTPEVATLSLDMHALGMEPYDRFWVRDEVTGEEYQWGQTNYIHIDPGRAVAHIINMPLIPEQSRITLLRRR</sequence>